<feature type="transmembrane region" description="Helical" evidence="1">
    <location>
        <begin position="89"/>
        <end position="107"/>
    </location>
</feature>
<protein>
    <submittedName>
        <fullName evidence="2">Uncharacterized protein</fullName>
    </submittedName>
</protein>
<dbReference type="EMBL" id="JAEQMY010000031">
    <property type="protein sequence ID" value="MBL0405958.1"/>
    <property type="molecule type" value="Genomic_DNA"/>
</dbReference>
<proteinExistence type="predicted"/>
<name>A0A937CXQ7_9HYPH</name>
<keyword evidence="3" id="KW-1185">Reference proteome</keyword>
<sequence length="538" mass="58304">MRTWTERAAPVGPILLGAAALFALLLALPGQTVATKYLSDLFVILDGTYRIAAGQIPNRDFHTPLGPLAYYLPALGYWLSGALGRAMPVAMAIVTCGLALPMAYVLASRLRPVIAIPFGIFLLLIVAVPINLGEGITALSFAKYYNRIGWAALGTLLVMYLAPERNHPRQETLDALCAAFLTLLMLYMKLTYGIVAVGFLLFMLTDRRQRRWSAGAVGITVVAALVIEAFWRSSFAHLADLRLAVDVGGVLRGTWGQITDHILFNLTDYVLLGLFAGLALRNTRSIRDALFYGYCAVAGFLIINQNFQAWGIISLHAAAAVAAETILRAQERQAPDADEHRWSTAAGAKLLFLAVVLPTIVHCAAALGLHTVAATAKAGEPVGLPRLEQVRLANLWTWNDYDAAIPYLATLRDGVEALSGLDPKPDGIFVLDLANPFSMALDSSPPKGDTPWLQWDRTLNGTAHVPAEALFADVQIVMEPKPAGDSSSTQSASQSLQTLYGSYIAANFDVARETDHWKLYRRRQLSPPQATLPEAGRS</sequence>
<keyword evidence="1" id="KW-0812">Transmembrane</keyword>
<comment type="caution">
    <text evidence="2">The sequence shown here is derived from an EMBL/GenBank/DDBJ whole genome shotgun (WGS) entry which is preliminary data.</text>
</comment>
<feature type="transmembrane region" description="Helical" evidence="1">
    <location>
        <begin position="350"/>
        <end position="369"/>
    </location>
</feature>
<evidence type="ECO:0000313" key="3">
    <source>
        <dbReference type="Proteomes" id="UP000605848"/>
    </source>
</evidence>
<reference evidence="2" key="1">
    <citation type="submission" date="2021-01" db="EMBL/GenBank/DDBJ databases">
        <title>Microvirga sp.</title>
        <authorList>
            <person name="Kim M.K."/>
        </authorList>
    </citation>
    <scope>NUCLEOTIDE SEQUENCE</scope>
    <source>
        <strain evidence="2">5420S-16</strain>
    </source>
</reference>
<feature type="transmembrane region" description="Helical" evidence="1">
    <location>
        <begin position="262"/>
        <end position="279"/>
    </location>
</feature>
<keyword evidence="1" id="KW-1133">Transmembrane helix</keyword>
<gene>
    <name evidence="2" type="ORF">JKG68_18520</name>
</gene>
<dbReference type="Proteomes" id="UP000605848">
    <property type="component" value="Unassembled WGS sequence"/>
</dbReference>
<dbReference type="RefSeq" id="WP_202062507.1">
    <property type="nucleotide sequence ID" value="NZ_JAEQMY010000031.1"/>
</dbReference>
<feature type="transmembrane region" description="Helical" evidence="1">
    <location>
        <begin position="286"/>
        <end position="303"/>
    </location>
</feature>
<evidence type="ECO:0000313" key="2">
    <source>
        <dbReference type="EMBL" id="MBL0405958.1"/>
    </source>
</evidence>
<organism evidence="2 3">
    <name type="scientific">Microvirga aerilata</name>
    <dbReference type="NCBI Taxonomy" id="670292"/>
    <lineage>
        <taxon>Bacteria</taxon>
        <taxon>Pseudomonadati</taxon>
        <taxon>Pseudomonadota</taxon>
        <taxon>Alphaproteobacteria</taxon>
        <taxon>Hyphomicrobiales</taxon>
        <taxon>Methylobacteriaceae</taxon>
        <taxon>Microvirga</taxon>
    </lineage>
</organism>
<feature type="transmembrane region" description="Helical" evidence="1">
    <location>
        <begin position="183"/>
        <end position="205"/>
    </location>
</feature>
<feature type="transmembrane region" description="Helical" evidence="1">
    <location>
        <begin position="113"/>
        <end position="132"/>
    </location>
</feature>
<dbReference type="AlphaFoldDB" id="A0A937CXQ7"/>
<feature type="transmembrane region" description="Helical" evidence="1">
    <location>
        <begin position="212"/>
        <end position="231"/>
    </location>
</feature>
<accession>A0A937CXQ7</accession>
<keyword evidence="1" id="KW-0472">Membrane</keyword>
<evidence type="ECO:0000256" key="1">
    <source>
        <dbReference type="SAM" id="Phobius"/>
    </source>
</evidence>